<dbReference type="EMBL" id="CP036528">
    <property type="protein sequence ID" value="QBK25246.1"/>
    <property type="molecule type" value="Genomic_DNA"/>
</dbReference>
<feature type="domain" description="Phosphotyrosine protein phosphatase I" evidence="5">
    <location>
        <begin position="1"/>
        <end position="142"/>
    </location>
</feature>
<dbReference type="PANTHER" id="PTHR11717">
    <property type="entry name" value="LOW MOLECULAR WEIGHT PROTEIN TYROSINE PHOSPHATASE"/>
    <property type="match status" value="1"/>
</dbReference>
<dbReference type="PRINTS" id="PR00719">
    <property type="entry name" value="LMWPTPASE"/>
</dbReference>
<evidence type="ECO:0000256" key="4">
    <source>
        <dbReference type="PIRSR" id="PIRSR617867-1"/>
    </source>
</evidence>
<dbReference type="InterPro" id="IPR050438">
    <property type="entry name" value="LMW_PTPase"/>
</dbReference>
<evidence type="ECO:0000313" key="6">
    <source>
        <dbReference type="EMBL" id="QBK25246.1"/>
    </source>
</evidence>
<dbReference type="SUPFAM" id="SSF52788">
    <property type="entry name" value="Phosphotyrosine protein phosphatases I"/>
    <property type="match status" value="1"/>
</dbReference>
<dbReference type="CDD" id="cd16344">
    <property type="entry name" value="LMWPAP"/>
    <property type="match status" value="1"/>
</dbReference>
<name>A0A4P6UT84_9BACL</name>
<dbReference type="Gene3D" id="3.40.50.2300">
    <property type="match status" value="1"/>
</dbReference>
<dbReference type="AlphaFoldDB" id="A0A4P6UT84"/>
<reference evidence="6 7" key="1">
    <citation type="submission" date="2019-02" db="EMBL/GenBank/DDBJ databases">
        <title>Ureibacillus thermophilus.</title>
        <authorList>
            <person name="Sunny J.S."/>
            <person name="Natarajan A."/>
            <person name="Saleena L.M."/>
        </authorList>
    </citation>
    <scope>NUCLEOTIDE SEQUENCE [LARGE SCALE GENOMIC DNA]</scope>
    <source>
        <strain evidence="6 7">LM102</strain>
    </source>
</reference>
<dbReference type="InterPro" id="IPR023485">
    <property type="entry name" value="Ptyr_pPase"/>
</dbReference>
<comment type="similarity">
    <text evidence="1">Belongs to the low molecular weight phosphotyrosine protein phosphatase family.</text>
</comment>
<keyword evidence="3" id="KW-0904">Protein phosphatase</keyword>
<evidence type="ECO:0000313" key="7">
    <source>
        <dbReference type="Proteomes" id="UP000291151"/>
    </source>
</evidence>
<evidence type="ECO:0000256" key="1">
    <source>
        <dbReference type="ARBA" id="ARBA00011063"/>
    </source>
</evidence>
<dbReference type="KEGG" id="uth:DKZ56_04850"/>
<dbReference type="InterPro" id="IPR036196">
    <property type="entry name" value="Ptyr_pPase_sf"/>
</dbReference>
<dbReference type="Proteomes" id="UP000291151">
    <property type="component" value="Chromosome"/>
</dbReference>
<keyword evidence="2" id="KW-0378">Hydrolase</keyword>
<organism evidence="6 7">
    <name type="scientific">Ureibacillus thermophilus</name>
    <dbReference type="NCBI Taxonomy" id="367743"/>
    <lineage>
        <taxon>Bacteria</taxon>
        <taxon>Bacillati</taxon>
        <taxon>Bacillota</taxon>
        <taxon>Bacilli</taxon>
        <taxon>Bacillales</taxon>
        <taxon>Caryophanaceae</taxon>
        <taxon>Ureibacillus</taxon>
    </lineage>
</organism>
<dbReference type="GO" id="GO:0004725">
    <property type="term" value="F:protein tyrosine phosphatase activity"/>
    <property type="evidence" value="ECO:0007669"/>
    <property type="project" value="InterPro"/>
</dbReference>
<dbReference type="SMART" id="SM00226">
    <property type="entry name" value="LMWPc"/>
    <property type="match status" value="1"/>
</dbReference>
<evidence type="ECO:0000256" key="2">
    <source>
        <dbReference type="ARBA" id="ARBA00022801"/>
    </source>
</evidence>
<evidence type="ECO:0000256" key="3">
    <source>
        <dbReference type="ARBA" id="ARBA00022912"/>
    </source>
</evidence>
<dbReference type="PANTHER" id="PTHR11717:SF31">
    <property type="entry name" value="LOW MOLECULAR WEIGHT PROTEIN-TYROSINE-PHOSPHATASE ETP-RELATED"/>
    <property type="match status" value="1"/>
</dbReference>
<feature type="active site" description="Proton donor" evidence="4">
    <location>
        <position position="116"/>
    </location>
</feature>
<feature type="active site" description="Nucleophile" evidence="4">
    <location>
        <position position="13"/>
    </location>
</feature>
<accession>A0A4P6UT84</accession>
<proteinExistence type="inferred from homology"/>
<dbReference type="Pfam" id="PF01451">
    <property type="entry name" value="LMWPc"/>
    <property type="match status" value="1"/>
</dbReference>
<gene>
    <name evidence="6" type="ORF">DKZ56_04850</name>
</gene>
<keyword evidence="7" id="KW-1185">Reference proteome</keyword>
<dbReference type="RefSeq" id="WP_208651636.1">
    <property type="nucleotide sequence ID" value="NZ_CP036528.1"/>
</dbReference>
<evidence type="ECO:0000259" key="5">
    <source>
        <dbReference type="SMART" id="SM00226"/>
    </source>
</evidence>
<sequence>MNIYFVCTGNTCRSPMAEAILKHKNIKGIEVKSAGIFALEGGKMSEHSKTVLEQENIDFQHTTRQVNESDIEWADLILTMTSAHRDMILQLYEKAKGKTYTLKEYVTPYSSLDVSDPYGGDLNTYKNTYEELNRLIDELVKKITGGDPINEENI</sequence>
<feature type="active site" description="Nucleophile" evidence="4">
    <location>
        <position position="7"/>
    </location>
</feature>
<dbReference type="InterPro" id="IPR017867">
    <property type="entry name" value="Tyr_phospatase_low_mol_wt"/>
</dbReference>
<protein>
    <submittedName>
        <fullName evidence="6">Low molecular weight protein arginine phosphatase</fullName>
    </submittedName>
</protein>